<name>A0AAD7M2M7_QUISA</name>
<dbReference type="AlphaFoldDB" id="A0AAD7M2M7"/>
<keyword evidence="5" id="KW-0804">Transcription</keyword>
<dbReference type="Gene3D" id="1.20.920.10">
    <property type="entry name" value="Bromodomain-like"/>
    <property type="match status" value="1"/>
</dbReference>
<evidence type="ECO:0000313" key="11">
    <source>
        <dbReference type="EMBL" id="KAJ7968824.1"/>
    </source>
</evidence>
<feature type="coiled-coil region" evidence="8">
    <location>
        <begin position="470"/>
        <end position="498"/>
    </location>
</feature>
<dbReference type="KEGG" id="qsa:O6P43_012870"/>
<dbReference type="PANTHER" id="PTHR46136">
    <property type="entry name" value="TRANSCRIPTION FACTOR GTE8"/>
    <property type="match status" value="1"/>
</dbReference>
<feature type="region of interest" description="Disordered" evidence="9">
    <location>
        <begin position="48"/>
        <end position="78"/>
    </location>
</feature>
<accession>A0AAD7M2M7</accession>
<protein>
    <submittedName>
        <fullName evidence="11">Transcription factor GTE12</fullName>
    </submittedName>
</protein>
<dbReference type="Proteomes" id="UP001163823">
    <property type="component" value="Chromosome 5"/>
</dbReference>
<evidence type="ECO:0000256" key="1">
    <source>
        <dbReference type="ARBA" id="ARBA00004123"/>
    </source>
</evidence>
<dbReference type="CDD" id="cd05506">
    <property type="entry name" value="Bromo_plant1"/>
    <property type="match status" value="1"/>
</dbReference>
<evidence type="ECO:0000256" key="4">
    <source>
        <dbReference type="ARBA" id="ARBA00023117"/>
    </source>
</evidence>
<keyword evidence="12" id="KW-1185">Reference proteome</keyword>
<evidence type="ECO:0000256" key="5">
    <source>
        <dbReference type="ARBA" id="ARBA00023163"/>
    </source>
</evidence>
<sequence>MIATETIIPRTKLKIKFSTKRIEVDPGMQCEHKQKVSDSYERGHSISKENFSIPGANKRGHPGVIESQKQKRQKMDRRGALQCSTILKSLMSHSLSCVFEKPVDPVALQIPDYFSIISKPMDLGTIKSKLAKNMYSGIEEFAADVRLTFSNAMRYNPPGNQVHELAKEINNHFERRWKDVQKKSKCEASNDVHERITGKTTKEITDTRQNCNRAVPLKKDVLPKRSLSSEDRNVQMRFAARDSKGNAARSSQMSCNSNEKLLKGHPSSSGGHEFSCIGGGSGFSSVKENPLLALDVRKCSRCGSNVCHCVIHSDSTHASSDTSSEGTVGRDRYACGADILRLDCQQKGISPLLMGISYPDSDGAASALDNEQMFPGSQLATPDTDVATIEGWSNPLFDVQLSPRKALRAAMLKSRFADTILKAQQKTLLDHGDKVDPLKMQQEKERLERMQLEEKARIEAQIKAAEAVARMRAEEELKQRRQKERQAARAALQKMKKTAEIDQNLEILKELEKLSGCTLSYRIFGSKDGSRVAMGAQIRSPLERLGLFMKDEYLADDDEEMLNGFGEEGEILS</sequence>
<dbReference type="InterPro" id="IPR037377">
    <property type="entry name" value="GTE_bromo"/>
</dbReference>
<dbReference type="GO" id="GO:0005634">
    <property type="term" value="C:nucleus"/>
    <property type="evidence" value="ECO:0007669"/>
    <property type="project" value="UniProtKB-SubCell"/>
</dbReference>
<proteinExistence type="predicted"/>
<dbReference type="InterPro" id="IPR036427">
    <property type="entry name" value="Bromodomain-like_sf"/>
</dbReference>
<dbReference type="InterPro" id="IPR001487">
    <property type="entry name" value="Bromodomain"/>
</dbReference>
<evidence type="ECO:0000313" key="12">
    <source>
        <dbReference type="Proteomes" id="UP001163823"/>
    </source>
</evidence>
<dbReference type="PANTHER" id="PTHR46136:SF19">
    <property type="entry name" value="TRANSCRIPTION FACTOR GTE12"/>
    <property type="match status" value="1"/>
</dbReference>
<evidence type="ECO:0000256" key="3">
    <source>
        <dbReference type="ARBA" id="ARBA00023054"/>
    </source>
</evidence>
<keyword evidence="3 8" id="KW-0175">Coiled coil</keyword>
<evidence type="ECO:0000256" key="7">
    <source>
        <dbReference type="PROSITE-ProRule" id="PRU00035"/>
    </source>
</evidence>
<evidence type="ECO:0000256" key="6">
    <source>
        <dbReference type="ARBA" id="ARBA00023242"/>
    </source>
</evidence>
<gene>
    <name evidence="11" type="ORF">O6P43_012870</name>
</gene>
<evidence type="ECO:0000256" key="8">
    <source>
        <dbReference type="SAM" id="Coils"/>
    </source>
</evidence>
<dbReference type="Pfam" id="PF00439">
    <property type="entry name" value="Bromodomain"/>
    <property type="match status" value="1"/>
</dbReference>
<feature type="domain" description="Bromo" evidence="10">
    <location>
        <begin position="91"/>
        <end position="163"/>
    </location>
</feature>
<dbReference type="EMBL" id="JARAOO010000005">
    <property type="protein sequence ID" value="KAJ7968824.1"/>
    <property type="molecule type" value="Genomic_DNA"/>
</dbReference>
<keyword evidence="2" id="KW-0805">Transcription regulation</keyword>
<dbReference type="SUPFAM" id="SSF47370">
    <property type="entry name" value="Bromodomain"/>
    <property type="match status" value="1"/>
</dbReference>
<evidence type="ECO:0000256" key="2">
    <source>
        <dbReference type="ARBA" id="ARBA00023015"/>
    </source>
</evidence>
<keyword evidence="6" id="KW-0539">Nucleus</keyword>
<evidence type="ECO:0000256" key="9">
    <source>
        <dbReference type="SAM" id="MobiDB-lite"/>
    </source>
</evidence>
<organism evidence="11 12">
    <name type="scientific">Quillaja saponaria</name>
    <name type="common">Soap bark tree</name>
    <dbReference type="NCBI Taxonomy" id="32244"/>
    <lineage>
        <taxon>Eukaryota</taxon>
        <taxon>Viridiplantae</taxon>
        <taxon>Streptophyta</taxon>
        <taxon>Embryophyta</taxon>
        <taxon>Tracheophyta</taxon>
        <taxon>Spermatophyta</taxon>
        <taxon>Magnoliopsida</taxon>
        <taxon>eudicotyledons</taxon>
        <taxon>Gunneridae</taxon>
        <taxon>Pentapetalae</taxon>
        <taxon>rosids</taxon>
        <taxon>fabids</taxon>
        <taxon>Fabales</taxon>
        <taxon>Quillajaceae</taxon>
        <taxon>Quillaja</taxon>
    </lineage>
</organism>
<dbReference type="SMART" id="SM00297">
    <property type="entry name" value="BROMO"/>
    <property type="match status" value="1"/>
</dbReference>
<reference evidence="11" key="1">
    <citation type="journal article" date="2023" name="Science">
        <title>Elucidation of the pathway for biosynthesis of saponin adjuvants from the soapbark tree.</title>
        <authorList>
            <person name="Reed J."/>
            <person name="Orme A."/>
            <person name="El-Demerdash A."/>
            <person name="Owen C."/>
            <person name="Martin L.B.B."/>
            <person name="Misra R.C."/>
            <person name="Kikuchi S."/>
            <person name="Rejzek M."/>
            <person name="Martin A.C."/>
            <person name="Harkess A."/>
            <person name="Leebens-Mack J."/>
            <person name="Louveau T."/>
            <person name="Stephenson M.J."/>
            <person name="Osbourn A."/>
        </authorList>
    </citation>
    <scope>NUCLEOTIDE SEQUENCE</scope>
    <source>
        <strain evidence="11">S10</strain>
    </source>
</reference>
<comment type="caution">
    <text evidence="11">The sequence shown here is derived from an EMBL/GenBank/DDBJ whole genome shotgun (WGS) entry which is preliminary data.</text>
</comment>
<dbReference type="PROSITE" id="PS50014">
    <property type="entry name" value="BROMODOMAIN_2"/>
    <property type="match status" value="1"/>
</dbReference>
<keyword evidence="4 7" id="KW-0103">Bromodomain</keyword>
<evidence type="ECO:0000259" key="10">
    <source>
        <dbReference type="PROSITE" id="PS50014"/>
    </source>
</evidence>
<dbReference type="InterPro" id="IPR052442">
    <property type="entry name" value="Env_Response_Regulator"/>
</dbReference>
<dbReference type="PRINTS" id="PR00503">
    <property type="entry name" value="BROMODOMAIN"/>
</dbReference>
<comment type="subcellular location">
    <subcellularLocation>
        <location evidence="1">Nucleus</location>
    </subcellularLocation>
</comment>